<dbReference type="InterPro" id="IPR003661">
    <property type="entry name" value="HisK_dim/P_dom"/>
</dbReference>
<keyword evidence="7 12" id="KW-0418">Kinase</keyword>
<dbReference type="Pfam" id="PF02518">
    <property type="entry name" value="HATPase_c"/>
    <property type="match status" value="1"/>
</dbReference>
<evidence type="ECO:0000256" key="6">
    <source>
        <dbReference type="ARBA" id="ARBA00022741"/>
    </source>
</evidence>
<dbReference type="InterPro" id="IPR036097">
    <property type="entry name" value="HisK_dim/P_sf"/>
</dbReference>
<evidence type="ECO:0000256" key="5">
    <source>
        <dbReference type="ARBA" id="ARBA00022679"/>
    </source>
</evidence>
<evidence type="ECO:0000256" key="8">
    <source>
        <dbReference type="ARBA" id="ARBA00022840"/>
    </source>
</evidence>
<dbReference type="EMBL" id="JAULSC010000001">
    <property type="protein sequence ID" value="MDO3394103.1"/>
    <property type="molecule type" value="Genomic_DNA"/>
</dbReference>
<evidence type="ECO:0000256" key="2">
    <source>
        <dbReference type="ARBA" id="ARBA00004236"/>
    </source>
</evidence>
<keyword evidence="4" id="KW-0597">Phosphoprotein</keyword>
<feature type="domain" description="Histidine kinase" evidence="11">
    <location>
        <begin position="212"/>
        <end position="429"/>
    </location>
</feature>
<dbReference type="SMART" id="SM00388">
    <property type="entry name" value="HisKA"/>
    <property type="match status" value="1"/>
</dbReference>
<evidence type="ECO:0000256" key="7">
    <source>
        <dbReference type="ARBA" id="ARBA00022777"/>
    </source>
</evidence>
<dbReference type="PANTHER" id="PTHR42878">
    <property type="entry name" value="TWO-COMPONENT HISTIDINE KINASE"/>
    <property type="match status" value="1"/>
</dbReference>
<dbReference type="PROSITE" id="PS50109">
    <property type="entry name" value="HIS_KIN"/>
    <property type="match status" value="1"/>
</dbReference>
<dbReference type="InterPro" id="IPR003594">
    <property type="entry name" value="HATPase_dom"/>
</dbReference>
<comment type="catalytic activity">
    <reaction evidence="1">
        <text>ATP + protein L-histidine = ADP + protein N-phospho-L-histidine.</text>
        <dbReference type="EC" id="2.7.13.3"/>
    </reaction>
</comment>
<dbReference type="Proteomes" id="UP001168363">
    <property type="component" value="Unassembled WGS sequence"/>
</dbReference>
<dbReference type="InterPro" id="IPR036890">
    <property type="entry name" value="HATPase_C_sf"/>
</dbReference>
<comment type="caution">
    <text evidence="12">The sequence shown here is derived from an EMBL/GenBank/DDBJ whole genome shotgun (WGS) entry which is preliminary data.</text>
</comment>
<keyword evidence="5" id="KW-0808">Transferase</keyword>
<dbReference type="Gene3D" id="1.10.287.130">
    <property type="match status" value="1"/>
</dbReference>
<dbReference type="PRINTS" id="PR00344">
    <property type="entry name" value="BCTRLSENSOR"/>
</dbReference>
<evidence type="ECO:0000256" key="4">
    <source>
        <dbReference type="ARBA" id="ARBA00022553"/>
    </source>
</evidence>
<dbReference type="Gene3D" id="3.30.450.40">
    <property type="match status" value="1"/>
</dbReference>
<evidence type="ECO:0000256" key="1">
    <source>
        <dbReference type="ARBA" id="ARBA00000085"/>
    </source>
</evidence>
<keyword evidence="9" id="KW-0902">Two-component regulatory system</keyword>
<sequence length="431" mass="46268">MSPATRPEPGVPREVLMLRELHALLTSISSAETLGELMQSVVQGVVDVLGFQMAVVNYLDDDGVLEVLAVAGDEDAQRSMAGRRMPVQEILDEFELADEWGLLRFVPHERLPADVQSTWVPDLEPIEGPDAWHPMDALYAPLQGPDGALVGVLGVDLPVDGRRPDELARQVLEMYAVHAGLAIHRARALEREHELTVGLRESSRYREQVNAAVTHELKNPLTSILGHVEILQDAAGSAPQLGRSVSSISRAARRMESLVASLLTLARVSDPQQQPVHESVDLSELVREAHELAAVQAERGRISLRLEGADRPHRTTGDAPELAMVVSNLLSNALKYTPAGGSMRLGLATRDDGVELTCADTGQGIPLADQPGIFDEFTRAPQTGDVEVPGSGLGLAITRRVVHRHGGSIALESAPGAGTTVRVLLPLDAPA</sequence>
<evidence type="ECO:0000259" key="11">
    <source>
        <dbReference type="PROSITE" id="PS50109"/>
    </source>
</evidence>
<dbReference type="SMART" id="SM00065">
    <property type="entry name" value="GAF"/>
    <property type="match status" value="1"/>
</dbReference>
<dbReference type="SUPFAM" id="SSF55874">
    <property type="entry name" value="ATPase domain of HSP90 chaperone/DNA topoisomerase II/histidine kinase"/>
    <property type="match status" value="1"/>
</dbReference>
<name>A0ABT8TJG0_9ACTN</name>
<dbReference type="RefSeq" id="WP_302705060.1">
    <property type="nucleotide sequence ID" value="NZ_JAULSC010000001.1"/>
</dbReference>
<evidence type="ECO:0000256" key="3">
    <source>
        <dbReference type="ARBA" id="ARBA00012438"/>
    </source>
</evidence>
<dbReference type="SUPFAM" id="SSF55781">
    <property type="entry name" value="GAF domain-like"/>
    <property type="match status" value="1"/>
</dbReference>
<dbReference type="InterPro" id="IPR050351">
    <property type="entry name" value="BphY/WalK/GraS-like"/>
</dbReference>
<dbReference type="InterPro" id="IPR003018">
    <property type="entry name" value="GAF"/>
</dbReference>
<keyword evidence="6" id="KW-0547">Nucleotide-binding</keyword>
<dbReference type="PANTHER" id="PTHR42878:SF7">
    <property type="entry name" value="SENSOR HISTIDINE KINASE GLRK"/>
    <property type="match status" value="1"/>
</dbReference>
<evidence type="ECO:0000256" key="9">
    <source>
        <dbReference type="ARBA" id="ARBA00023012"/>
    </source>
</evidence>
<dbReference type="InterPro" id="IPR004358">
    <property type="entry name" value="Sig_transdc_His_kin-like_C"/>
</dbReference>
<dbReference type="Gene3D" id="3.30.565.10">
    <property type="entry name" value="Histidine kinase-like ATPase, C-terminal domain"/>
    <property type="match status" value="1"/>
</dbReference>
<accession>A0ABT8TJG0</accession>
<dbReference type="GO" id="GO:0016301">
    <property type="term" value="F:kinase activity"/>
    <property type="evidence" value="ECO:0007669"/>
    <property type="project" value="UniProtKB-KW"/>
</dbReference>
<reference evidence="12" key="1">
    <citation type="submission" date="2023-06" db="EMBL/GenBank/DDBJ databases">
        <title>Genome sequence of Nocardioides sp. SOB44.</title>
        <authorList>
            <person name="Zhang G."/>
        </authorList>
    </citation>
    <scope>NUCLEOTIDE SEQUENCE</scope>
    <source>
        <strain evidence="12">SOB44</strain>
    </source>
</reference>
<dbReference type="CDD" id="cd00082">
    <property type="entry name" value="HisKA"/>
    <property type="match status" value="1"/>
</dbReference>
<proteinExistence type="predicted"/>
<dbReference type="EC" id="2.7.13.3" evidence="3"/>
<gene>
    <name evidence="12" type="ORF">QWJ41_00065</name>
</gene>
<protein>
    <recommendedName>
        <fullName evidence="10">Sensor-like histidine kinase SenX3</fullName>
        <ecNumber evidence="3">2.7.13.3</ecNumber>
    </recommendedName>
</protein>
<keyword evidence="8" id="KW-0067">ATP-binding</keyword>
<dbReference type="InterPro" id="IPR029016">
    <property type="entry name" value="GAF-like_dom_sf"/>
</dbReference>
<dbReference type="InterPro" id="IPR005467">
    <property type="entry name" value="His_kinase_dom"/>
</dbReference>
<evidence type="ECO:0000313" key="12">
    <source>
        <dbReference type="EMBL" id="MDO3394103.1"/>
    </source>
</evidence>
<dbReference type="Pfam" id="PF00512">
    <property type="entry name" value="HisKA"/>
    <property type="match status" value="1"/>
</dbReference>
<dbReference type="SUPFAM" id="SSF47384">
    <property type="entry name" value="Homodimeric domain of signal transducing histidine kinase"/>
    <property type="match status" value="1"/>
</dbReference>
<comment type="subcellular location">
    <subcellularLocation>
        <location evidence="2">Cell membrane</location>
    </subcellularLocation>
</comment>
<evidence type="ECO:0000256" key="10">
    <source>
        <dbReference type="ARBA" id="ARBA00039401"/>
    </source>
</evidence>
<keyword evidence="13" id="KW-1185">Reference proteome</keyword>
<dbReference type="SMART" id="SM00387">
    <property type="entry name" value="HATPase_c"/>
    <property type="match status" value="1"/>
</dbReference>
<dbReference type="CDD" id="cd00075">
    <property type="entry name" value="HATPase"/>
    <property type="match status" value="1"/>
</dbReference>
<organism evidence="12 13">
    <name type="scientific">Nocardioides cremeus</name>
    <dbReference type="NCBI Taxonomy" id="3058044"/>
    <lineage>
        <taxon>Bacteria</taxon>
        <taxon>Bacillati</taxon>
        <taxon>Actinomycetota</taxon>
        <taxon>Actinomycetes</taxon>
        <taxon>Propionibacteriales</taxon>
        <taxon>Nocardioidaceae</taxon>
        <taxon>Nocardioides</taxon>
    </lineage>
</organism>
<evidence type="ECO:0000313" key="13">
    <source>
        <dbReference type="Proteomes" id="UP001168363"/>
    </source>
</evidence>